<organism evidence="1 2">
    <name type="scientific">Hydrogenoanaerobacterium saccharovorans</name>
    <dbReference type="NCBI Taxonomy" id="474960"/>
    <lineage>
        <taxon>Bacteria</taxon>
        <taxon>Bacillati</taxon>
        <taxon>Bacillota</taxon>
        <taxon>Clostridia</taxon>
        <taxon>Eubacteriales</taxon>
        <taxon>Oscillospiraceae</taxon>
        <taxon>Hydrogenoanaerobacterium</taxon>
    </lineage>
</organism>
<evidence type="ECO:0000313" key="1">
    <source>
        <dbReference type="EMBL" id="MBM6922914.1"/>
    </source>
</evidence>
<accession>A0ABS2GN74</accession>
<proteinExistence type="predicted"/>
<reference evidence="1 2" key="1">
    <citation type="journal article" date="2021" name="Sci. Rep.">
        <title>The distribution of antibiotic resistance genes in chicken gut microbiota commensals.</title>
        <authorList>
            <person name="Juricova H."/>
            <person name="Matiasovicova J."/>
            <person name="Kubasova T."/>
            <person name="Cejkova D."/>
            <person name="Rychlik I."/>
        </authorList>
    </citation>
    <scope>NUCLEOTIDE SEQUENCE [LARGE SCALE GENOMIC DNA]</scope>
    <source>
        <strain evidence="1 2">An564</strain>
    </source>
</reference>
<dbReference type="RefSeq" id="WP_204720105.1">
    <property type="nucleotide sequence ID" value="NZ_JACSNR010000003.1"/>
</dbReference>
<evidence type="ECO:0000313" key="2">
    <source>
        <dbReference type="Proteomes" id="UP000724149"/>
    </source>
</evidence>
<dbReference type="Proteomes" id="UP000724149">
    <property type="component" value="Unassembled WGS sequence"/>
</dbReference>
<name>A0ABS2GN74_9FIRM</name>
<gene>
    <name evidence="1" type="ORF">H9X81_04300</name>
</gene>
<comment type="caution">
    <text evidence="1">The sequence shown here is derived from an EMBL/GenBank/DDBJ whole genome shotgun (WGS) entry which is preliminary data.</text>
</comment>
<protein>
    <submittedName>
        <fullName evidence="1">Uncharacterized protein</fullName>
    </submittedName>
</protein>
<dbReference type="EMBL" id="JACSNR010000003">
    <property type="protein sequence ID" value="MBM6922914.1"/>
    <property type="molecule type" value="Genomic_DNA"/>
</dbReference>
<sequence>MEFPELWEQIKAHEGQVFYTVRGKELRYTVQGNTIIPSRTRYQLSRADFEKAFQQMPLSGPGQISSLVRGSSYIYAILSALCRN</sequence>
<keyword evidence="2" id="KW-1185">Reference proteome</keyword>